<name>A0ABP8MJ98_9BACT</name>
<dbReference type="Proteomes" id="UP001500840">
    <property type="component" value="Unassembled WGS sequence"/>
</dbReference>
<dbReference type="RefSeq" id="WP_345321236.1">
    <property type="nucleotide sequence ID" value="NZ_BAABGA010000022.1"/>
</dbReference>
<gene>
    <name evidence="1" type="ORF">GCM10023156_17670</name>
</gene>
<evidence type="ECO:0008006" key="3">
    <source>
        <dbReference type="Google" id="ProtNLM"/>
    </source>
</evidence>
<proteinExistence type="predicted"/>
<evidence type="ECO:0000313" key="1">
    <source>
        <dbReference type="EMBL" id="GAA4450874.1"/>
    </source>
</evidence>
<evidence type="ECO:0000313" key="2">
    <source>
        <dbReference type="Proteomes" id="UP001500840"/>
    </source>
</evidence>
<accession>A0ABP8MJ98</accession>
<protein>
    <recommendedName>
        <fullName evidence="3">Secreted protein</fullName>
    </recommendedName>
</protein>
<keyword evidence="2" id="KW-1185">Reference proteome</keyword>
<sequence>MFKTLFIAGVLFTMVPLVGCGGSGSGDEPSLKSDADFQREVDAYEKAMASDP</sequence>
<comment type="caution">
    <text evidence="1">The sequence shown here is derived from an EMBL/GenBank/DDBJ whole genome shotgun (WGS) entry which is preliminary data.</text>
</comment>
<reference evidence="2" key="1">
    <citation type="journal article" date="2019" name="Int. J. Syst. Evol. Microbiol.">
        <title>The Global Catalogue of Microorganisms (GCM) 10K type strain sequencing project: providing services to taxonomists for standard genome sequencing and annotation.</title>
        <authorList>
            <consortium name="The Broad Institute Genomics Platform"/>
            <consortium name="The Broad Institute Genome Sequencing Center for Infectious Disease"/>
            <person name="Wu L."/>
            <person name="Ma J."/>
        </authorList>
    </citation>
    <scope>NUCLEOTIDE SEQUENCE [LARGE SCALE GENOMIC DNA]</scope>
    <source>
        <strain evidence="2">JCM 17759</strain>
    </source>
</reference>
<dbReference type="EMBL" id="BAABGA010000022">
    <property type="protein sequence ID" value="GAA4450874.1"/>
    <property type="molecule type" value="Genomic_DNA"/>
</dbReference>
<organism evidence="1 2">
    <name type="scientific">Novipirellula rosea</name>
    <dbReference type="NCBI Taxonomy" id="1031540"/>
    <lineage>
        <taxon>Bacteria</taxon>
        <taxon>Pseudomonadati</taxon>
        <taxon>Planctomycetota</taxon>
        <taxon>Planctomycetia</taxon>
        <taxon>Pirellulales</taxon>
        <taxon>Pirellulaceae</taxon>
        <taxon>Novipirellula</taxon>
    </lineage>
</organism>